<dbReference type="SUPFAM" id="SSF143120">
    <property type="entry name" value="YefM-like"/>
    <property type="match status" value="1"/>
</dbReference>
<sequence length="98" mass="11372">MLNQTTYNQACKNFEQIYDEVISTREPVVVSREGYESVSVIPTDELNRMIETIYLFQSHENAVRLLDALQRAKKRTNKPQTLEDLQKKFGLFTSSISL</sequence>
<dbReference type="PANTHER" id="PTHR33713">
    <property type="entry name" value="ANTITOXIN YAFN-RELATED"/>
    <property type="match status" value="1"/>
</dbReference>
<proteinExistence type="inferred from homology"/>
<dbReference type="Gene3D" id="1.10.1220.170">
    <property type="match status" value="1"/>
</dbReference>
<organism evidence="3 4">
    <name type="scientific">Floridaenema evergladense BLCC-F167</name>
    <dbReference type="NCBI Taxonomy" id="3153639"/>
    <lineage>
        <taxon>Bacteria</taxon>
        <taxon>Bacillati</taxon>
        <taxon>Cyanobacteriota</taxon>
        <taxon>Cyanophyceae</taxon>
        <taxon>Oscillatoriophycideae</taxon>
        <taxon>Aerosakkonematales</taxon>
        <taxon>Aerosakkonemataceae</taxon>
        <taxon>Floridanema</taxon>
        <taxon>Floridanema evergladense</taxon>
    </lineage>
</organism>
<dbReference type="Pfam" id="PF02604">
    <property type="entry name" value="PhdYeFM_antitox"/>
    <property type="match status" value="1"/>
</dbReference>
<protein>
    <recommendedName>
        <fullName evidence="2">Antitoxin</fullName>
    </recommendedName>
</protein>
<evidence type="ECO:0000256" key="1">
    <source>
        <dbReference type="ARBA" id="ARBA00009981"/>
    </source>
</evidence>
<comment type="function">
    <text evidence="2">Antitoxin component of a type II toxin-antitoxin (TA) system.</text>
</comment>
<evidence type="ECO:0000256" key="2">
    <source>
        <dbReference type="RuleBase" id="RU362080"/>
    </source>
</evidence>
<reference evidence="3 4" key="1">
    <citation type="submission" date="2024-09" db="EMBL/GenBank/DDBJ databases">
        <title>Floridaenema gen nov. (Aerosakkonemataceae, Aerosakkonematales ord. nov., Cyanobacteria) from benthic tropical and subtropical fresh waters, with the description of four new species.</title>
        <authorList>
            <person name="Moretto J.A."/>
            <person name="Berthold D.E."/>
            <person name="Lefler F.W."/>
            <person name="Huang I.-S."/>
            <person name="Laughinghouse H. IV."/>
        </authorList>
    </citation>
    <scope>NUCLEOTIDE SEQUENCE [LARGE SCALE GENOMIC DNA]</scope>
    <source>
        <strain evidence="3 4">BLCC-F167</strain>
    </source>
</reference>
<comment type="caution">
    <text evidence="3">The sequence shown here is derived from an EMBL/GenBank/DDBJ whole genome shotgun (WGS) entry which is preliminary data.</text>
</comment>
<dbReference type="InterPro" id="IPR051405">
    <property type="entry name" value="phD/YefM_antitoxin"/>
</dbReference>
<gene>
    <name evidence="3" type="ORF">ACE1CA_19695</name>
</gene>
<evidence type="ECO:0000313" key="4">
    <source>
        <dbReference type="Proteomes" id="UP001576780"/>
    </source>
</evidence>
<dbReference type="RefSeq" id="WP_413279128.1">
    <property type="nucleotide sequence ID" value="NZ_JBHFNT010000173.1"/>
</dbReference>
<dbReference type="InterPro" id="IPR036165">
    <property type="entry name" value="YefM-like_sf"/>
</dbReference>
<accession>A0ABV4WNV2</accession>
<dbReference type="PANTHER" id="PTHR33713:SF6">
    <property type="entry name" value="ANTITOXIN YEFM"/>
    <property type="match status" value="1"/>
</dbReference>
<comment type="similarity">
    <text evidence="1 2">Belongs to the phD/YefM antitoxin family.</text>
</comment>
<dbReference type="Proteomes" id="UP001576780">
    <property type="component" value="Unassembled WGS sequence"/>
</dbReference>
<name>A0ABV4WNV2_9CYAN</name>
<dbReference type="Gene3D" id="3.40.1620.10">
    <property type="entry name" value="YefM-like domain"/>
    <property type="match status" value="1"/>
</dbReference>
<evidence type="ECO:0000313" key="3">
    <source>
        <dbReference type="EMBL" id="MFB2836759.1"/>
    </source>
</evidence>
<dbReference type="EMBL" id="JBHFNT010000173">
    <property type="protein sequence ID" value="MFB2836759.1"/>
    <property type="molecule type" value="Genomic_DNA"/>
</dbReference>
<dbReference type="InterPro" id="IPR006442">
    <property type="entry name" value="Antitoxin_Phd/YefM"/>
</dbReference>
<keyword evidence="4" id="KW-1185">Reference proteome</keyword>